<evidence type="ECO:0000256" key="1">
    <source>
        <dbReference type="SAM" id="MobiDB-lite"/>
    </source>
</evidence>
<evidence type="ECO:0000313" key="2">
    <source>
        <dbReference type="EMBL" id="QJA49625.1"/>
    </source>
</evidence>
<protein>
    <submittedName>
        <fullName evidence="2">Uncharacterized protein</fullName>
    </submittedName>
</protein>
<feature type="region of interest" description="Disordered" evidence="1">
    <location>
        <begin position="1"/>
        <end position="38"/>
    </location>
</feature>
<organism evidence="2">
    <name type="scientific">viral metagenome</name>
    <dbReference type="NCBI Taxonomy" id="1070528"/>
    <lineage>
        <taxon>unclassified sequences</taxon>
        <taxon>metagenomes</taxon>
        <taxon>organismal metagenomes</taxon>
    </lineage>
</organism>
<sequence>MYTPPPPDEFPDLPDGPTNPSDPYVPGPGGSDPSHPAYPAGWTAYLDDTYWETEDQASWDTDHWDFLGDFAVSIREIGTWAAGFRPTKWRVTHNYGAGLHLALANAGEPGWAWEGICVSGQEYDLDFSGASDADITVIEHDAGEEGCDFDITNIEFYS</sequence>
<dbReference type="AlphaFoldDB" id="A0A6H1ZQS5"/>
<name>A0A6H1ZQS5_9ZZZZ</name>
<evidence type="ECO:0000313" key="3">
    <source>
        <dbReference type="EMBL" id="QJH99117.1"/>
    </source>
</evidence>
<reference evidence="2" key="1">
    <citation type="submission" date="2020-03" db="EMBL/GenBank/DDBJ databases">
        <title>The deep terrestrial virosphere.</title>
        <authorList>
            <person name="Holmfeldt K."/>
            <person name="Nilsson E."/>
            <person name="Simone D."/>
            <person name="Lopez-Fernandez M."/>
            <person name="Wu X."/>
            <person name="de Brujin I."/>
            <person name="Lundin D."/>
            <person name="Andersson A."/>
            <person name="Bertilsson S."/>
            <person name="Dopson M."/>
        </authorList>
    </citation>
    <scope>NUCLEOTIDE SEQUENCE</scope>
    <source>
        <strain evidence="2">TM448A01416</strain>
        <strain evidence="3">TM448B01493</strain>
    </source>
</reference>
<proteinExistence type="predicted"/>
<dbReference type="EMBL" id="MT144770">
    <property type="protein sequence ID" value="QJH99117.1"/>
    <property type="molecule type" value="Genomic_DNA"/>
</dbReference>
<gene>
    <name evidence="2" type="ORF">TM448A01416_0003</name>
    <name evidence="3" type="ORF">TM448B01493_0003</name>
</gene>
<accession>A0A6H1ZQS5</accession>
<dbReference type="EMBL" id="MT144146">
    <property type="protein sequence ID" value="QJA49625.1"/>
    <property type="molecule type" value="Genomic_DNA"/>
</dbReference>